<gene>
    <name evidence="2" type="ORF">Fcan01_25289</name>
</gene>
<name>A0A226D582_FOLCA</name>
<keyword evidence="1" id="KW-0472">Membrane</keyword>
<evidence type="ECO:0000313" key="3">
    <source>
        <dbReference type="Proteomes" id="UP000198287"/>
    </source>
</evidence>
<protein>
    <submittedName>
        <fullName evidence="2">Uncharacterized protein</fullName>
    </submittedName>
</protein>
<dbReference type="AlphaFoldDB" id="A0A226D582"/>
<dbReference type="Proteomes" id="UP000198287">
    <property type="component" value="Unassembled WGS sequence"/>
</dbReference>
<dbReference type="EMBL" id="LNIX01000036">
    <property type="protein sequence ID" value="OXA40024.1"/>
    <property type="molecule type" value="Genomic_DNA"/>
</dbReference>
<proteinExistence type="predicted"/>
<evidence type="ECO:0000256" key="1">
    <source>
        <dbReference type="SAM" id="Phobius"/>
    </source>
</evidence>
<keyword evidence="1" id="KW-1133">Transmembrane helix</keyword>
<dbReference type="OrthoDB" id="8297494at2759"/>
<accession>A0A226D582</accession>
<comment type="caution">
    <text evidence="2">The sequence shown here is derived from an EMBL/GenBank/DDBJ whole genome shotgun (WGS) entry which is preliminary data.</text>
</comment>
<reference evidence="2 3" key="1">
    <citation type="submission" date="2015-12" db="EMBL/GenBank/DDBJ databases">
        <title>The genome of Folsomia candida.</title>
        <authorList>
            <person name="Faddeeva A."/>
            <person name="Derks M.F."/>
            <person name="Anvar Y."/>
            <person name="Smit S."/>
            <person name="Van Straalen N."/>
            <person name="Roelofs D."/>
        </authorList>
    </citation>
    <scope>NUCLEOTIDE SEQUENCE [LARGE SCALE GENOMIC DNA]</scope>
    <source>
        <strain evidence="2 3">VU population</strain>
        <tissue evidence="2">Whole body</tissue>
    </source>
</reference>
<organism evidence="2 3">
    <name type="scientific">Folsomia candida</name>
    <name type="common">Springtail</name>
    <dbReference type="NCBI Taxonomy" id="158441"/>
    <lineage>
        <taxon>Eukaryota</taxon>
        <taxon>Metazoa</taxon>
        <taxon>Ecdysozoa</taxon>
        <taxon>Arthropoda</taxon>
        <taxon>Hexapoda</taxon>
        <taxon>Collembola</taxon>
        <taxon>Entomobryomorpha</taxon>
        <taxon>Isotomoidea</taxon>
        <taxon>Isotomidae</taxon>
        <taxon>Proisotominae</taxon>
        <taxon>Folsomia</taxon>
    </lineage>
</organism>
<feature type="transmembrane region" description="Helical" evidence="1">
    <location>
        <begin position="61"/>
        <end position="83"/>
    </location>
</feature>
<sequence length="109" mass="11778">MFLTCLGVFLNAILLAGFAVASICGFLSILFPCQPGIISSVLCSTDTVLELYPFWKTGTHIILAVLDFVVYIQAGLGGAFYLYKISPFSVCLSDRNASLQCIRNDSIEG</sequence>
<keyword evidence="3" id="KW-1185">Reference proteome</keyword>
<keyword evidence="1" id="KW-0812">Transmembrane</keyword>
<evidence type="ECO:0000313" key="2">
    <source>
        <dbReference type="EMBL" id="OXA40024.1"/>
    </source>
</evidence>